<feature type="transmembrane region" description="Helical" evidence="1">
    <location>
        <begin position="354"/>
        <end position="374"/>
    </location>
</feature>
<dbReference type="STRING" id="1385514.N782_06595"/>
<feature type="transmembrane region" description="Helical" evidence="1">
    <location>
        <begin position="96"/>
        <end position="119"/>
    </location>
</feature>
<sequence>MSVWDLAVDLGLISMLLLVGVVLRAKVTGIQKVFIPASIIAGLAGLTLGPNGFNLLPFSDLVSHYPTILIAVIFGAIPIGAAKVNWKQTFGRIRNMWVYSMMLTLLMWGGGAMITYLLLERVWDIPTGFGLVLGAGFLGGHGTAAAVGEAFSGLGWEEATALGYTSATIGLICAILGGLFLIKKSARNNQTNFISDFKDLPNELRTGLVPQDNRKSFGDDTVSSNTVDPLFFHIAIISLVVMGSYFLQSWVESVFPSISVPLLSLSFVVGLIVQFVLNATKANDYVDKRIIDRISGTATDLIVAFGITSINLAVVAAYAWPLIALFIFGIIWAYCIFHFIAPRVFHQHWFENGIFGWGWSTGTVAMGIALLRIVDPKMKSSTLDDYALSYVGMVPVEILIITFGPIMMMSGLGGVFPLILLGGSVVILFIAAKSGWLVSKETVDYRNSKPVYSYEEAQ</sequence>
<dbReference type="eggNOG" id="COG0786">
    <property type="taxonomic scope" value="Bacteria"/>
</dbReference>
<feature type="transmembrane region" description="Helical" evidence="1">
    <location>
        <begin position="386"/>
        <end position="408"/>
    </location>
</feature>
<name>A0A0A2TGN5_9BACI</name>
<proteinExistence type="predicted"/>
<feature type="transmembrane region" description="Helical" evidence="1">
    <location>
        <begin position="414"/>
        <end position="432"/>
    </location>
</feature>
<dbReference type="AlphaFoldDB" id="A0A0A2TGN5"/>
<keyword evidence="1" id="KW-1133">Transmembrane helix</keyword>
<protein>
    <submittedName>
        <fullName evidence="2">Sodium:glutamate symporter</fullName>
    </submittedName>
</protein>
<keyword evidence="1" id="KW-0472">Membrane</keyword>
<feature type="transmembrane region" description="Helical" evidence="1">
    <location>
        <begin position="33"/>
        <end position="53"/>
    </location>
</feature>
<reference evidence="2 3" key="1">
    <citation type="journal article" date="2015" name="Stand. Genomic Sci.">
        <title>High quality draft genome sequence of the moderately halophilic bacterium Pontibacillus yanchengensis Y32(T) and comparison among Pontibacillus genomes.</title>
        <authorList>
            <person name="Huang J."/>
            <person name="Qiao Z.X."/>
            <person name="Tang J.W."/>
            <person name="Wang G."/>
        </authorList>
    </citation>
    <scope>NUCLEOTIDE SEQUENCE [LARGE SCALE GENOMIC DNA]</scope>
    <source>
        <strain evidence="2 3">Y32</strain>
    </source>
</reference>
<evidence type="ECO:0000313" key="2">
    <source>
        <dbReference type="EMBL" id="KGP73276.1"/>
    </source>
</evidence>
<dbReference type="Proteomes" id="UP000030147">
    <property type="component" value="Unassembled WGS sequence"/>
</dbReference>
<feature type="transmembrane region" description="Helical" evidence="1">
    <location>
        <begin position="65"/>
        <end position="84"/>
    </location>
</feature>
<dbReference type="PANTHER" id="PTHR36178">
    <property type="entry name" value="SLR0625 PROTEIN"/>
    <property type="match status" value="1"/>
</dbReference>
<organism evidence="2 3">
    <name type="scientific">Pontibacillus yanchengensis Y32</name>
    <dbReference type="NCBI Taxonomy" id="1385514"/>
    <lineage>
        <taxon>Bacteria</taxon>
        <taxon>Bacillati</taxon>
        <taxon>Bacillota</taxon>
        <taxon>Bacilli</taxon>
        <taxon>Bacillales</taxon>
        <taxon>Bacillaceae</taxon>
        <taxon>Pontibacillus</taxon>
    </lineage>
</organism>
<dbReference type="GO" id="GO:0015813">
    <property type="term" value="P:L-glutamate transmembrane transport"/>
    <property type="evidence" value="ECO:0007669"/>
    <property type="project" value="InterPro"/>
</dbReference>
<dbReference type="PANTHER" id="PTHR36178:SF1">
    <property type="entry name" value="SODIUM_GLUTAMATE SYMPORTER"/>
    <property type="match status" value="1"/>
</dbReference>
<keyword evidence="3" id="KW-1185">Reference proteome</keyword>
<gene>
    <name evidence="2" type="ORF">N782_06595</name>
</gene>
<feature type="transmembrane region" description="Helical" evidence="1">
    <location>
        <begin position="6"/>
        <end position="26"/>
    </location>
</feature>
<dbReference type="RefSeq" id="WP_084103011.1">
    <property type="nucleotide sequence ID" value="NZ_AVBF01000015.1"/>
</dbReference>
<dbReference type="EMBL" id="AVBF01000015">
    <property type="protein sequence ID" value="KGP73276.1"/>
    <property type="molecule type" value="Genomic_DNA"/>
</dbReference>
<feature type="transmembrane region" description="Helical" evidence="1">
    <location>
        <begin position="161"/>
        <end position="182"/>
    </location>
</feature>
<feature type="transmembrane region" description="Helical" evidence="1">
    <location>
        <begin position="260"/>
        <end position="280"/>
    </location>
</feature>
<feature type="transmembrane region" description="Helical" evidence="1">
    <location>
        <begin position="230"/>
        <end position="248"/>
    </location>
</feature>
<evidence type="ECO:0000256" key="1">
    <source>
        <dbReference type="SAM" id="Phobius"/>
    </source>
</evidence>
<dbReference type="InterPro" id="IPR004445">
    <property type="entry name" value="GltS"/>
</dbReference>
<dbReference type="OrthoDB" id="9801557at2"/>
<feature type="transmembrane region" description="Helical" evidence="1">
    <location>
        <begin position="301"/>
        <end position="334"/>
    </location>
</feature>
<dbReference type="GO" id="GO:0015501">
    <property type="term" value="F:glutamate:sodium symporter activity"/>
    <property type="evidence" value="ECO:0007669"/>
    <property type="project" value="InterPro"/>
</dbReference>
<keyword evidence="1" id="KW-0812">Transmembrane</keyword>
<comment type="caution">
    <text evidence="2">The sequence shown here is derived from an EMBL/GenBank/DDBJ whole genome shotgun (WGS) entry which is preliminary data.</text>
</comment>
<accession>A0A0A2TGN5</accession>
<evidence type="ECO:0000313" key="3">
    <source>
        <dbReference type="Proteomes" id="UP000030147"/>
    </source>
</evidence>
<dbReference type="GO" id="GO:0016020">
    <property type="term" value="C:membrane"/>
    <property type="evidence" value="ECO:0007669"/>
    <property type="project" value="InterPro"/>
</dbReference>